<sequence length="212" mass="23524">MRVTYPLDYLLCLPEDYSANRRTRWPLVVFLHGLGERGPDLNAVKRHGLPRLAEAGMKFPFILVSPQCPADSWWNAAAIDAFVATICSQLRVDLDRVYLTGLSMGGYGTWTTACFNPARYAAIAPICGGGEVRHAAQLRQVPVWAFHGAKDRVVRPARSQAMVKGVRDAGGSAKLTVFPRLEHNSWDPAYAKPELLTWLLAQRRARPSTARP</sequence>
<dbReference type="GO" id="GO:0016787">
    <property type="term" value="F:hydrolase activity"/>
    <property type="evidence" value="ECO:0007669"/>
    <property type="project" value="InterPro"/>
</dbReference>
<proteinExistence type="predicted"/>
<dbReference type="Pfam" id="PF01738">
    <property type="entry name" value="DLH"/>
    <property type="match status" value="1"/>
</dbReference>
<dbReference type="Gene3D" id="3.40.50.1820">
    <property type="entry name" value="alpha/beta hydrolase"/>
    <property type="match status" value="1"/>
</dbReference>
<name>A0A290QC47_9BACT</name>
<keyword evidence="1" id="KW-0732">Signal</keyword>
<evidence type="ECO:0000313" key="4">
    <source>
        <dbReference type="Proteomes" id="UP000217265"/>
    </source>
</evidence>
<dbReference type="PANTHER" id="PTHR43037">
    <property type="entry name" value="UNNAMED PRODUCT-RELATED"/>
    <property type="match status" value="1"/>
</dbReference>
<dbReference type="InterPro" id="IPR029058">
    <property type="entry name" value="AB_hydrolase_fold"/>
</dbReference>
<dbReference type="PANTHER" id="PTHR43037:SF1">
    <property type="entry name" value="BLL1128 PROTEIN"/>
    <property type="match status" value="1"/>
</dbReference>
<dbReference type="Proteomes" id="UP000217265">
    <property type="component" value="Chromosome"/>
</dbReference>
<protein>
    <submittedName>
        <fullName evidence="3">Phospholipase</fullName>
    </submittedName>
</protein>
<evidence type="ECO:0000259" key="2">
    <source>
        <dbReference type="Pfam" id="PF01738"/>
    </source>
</evidence>
<organism evidence="3 4">
    <name type="scientific">Nibricoccus aquaticus</name>
    <dbReference type="NCBI Taxonomy" id="2576891"/>
    <lineage>
        <taxon>Bacteria</taxon>
        <taxon>Pseudomonadati</taxon>
        <taxon>Verrucomicrobiota</taxon>
        <taxon>Opitutia</taxon>
        <taxon>Opitutales</taxon>
        <taxon>Opitutaceae</taxon>
        <taxon>Nibricoccus</taxon>
    </lineage>
</organism>
<dbReference type="InterPro" id="IPR050955">
    <property type="entry name" value="Plant_Biomass_Hydrol_Est"/>
</dbReference>
<reference evidence="3 4" key="1">
    <citation type="submission" date="2017-09" db="EMBL/GenBank/DDBJ databases">
        <title>Complete genome sequence of Verrucomicrobial strain HZ-65, isolated from freshwater.</title>
        <authorList>
            <person name="Choi A."/>
        </authorList>
    </citation>
    <scope>NUCLEOTIDE SEQUENCE [LARGE SCALE GENOMIC DNA]</scope>
    <source>
        <strain evidence="3 4">HZ-65</strain>
    </source>
</reference>
<feature type="domain" description="Dienelactone hydrolase" evidence="2">
    <location>
        <begin position="79"/>
        <end position="183"/>
    </location>
</feature>
<evidence type="ECO:0000256" key="1">
    <source>
        <dbReference type="ARBA" id="ARBA00022729"/>
    </source>
</evidence>
<gene>
    <name evidence="3" type="ORF">CMV30_18790</name>
</gene>
<dbReference type="KEGG" id="vbh:CMV30_18790"/>
<accession>A0A290QC47</accession>
<dbReference type="SUPFAM" id="SSF53474">
    <property type="entry name" value="alpha/beta-Hydrolases"/>
    <property type="match status" value="1"/>
</dbReference>
<dbReference type="EMBL" id="CP023344">
    <property type="protein sequence ID" value="ATC66239.1"/>
    <property type="molecule type" value="Genomic_DNA"/>
</dbReference>
<dbReference type="AlphaFoldDB" id="A0A290QC47"/>
<evidence type="ECO:0000313" key="3">
    <source>
        <dbReference type="EMBL" id="ATC66239.1"/>
    </source>
</evidence>
<keyword evidence="4" id="KW-1185">Reference proteome</keyword>
<dbReference type="InterPro" id="IPR002925">
    <property type="entry name" value="Dienelactn_hydro"/>
</dbReference>